<keyword evidence="3 5" id="KW-0560">Oxidoreductase</keyword>
<dbReference type="GO" id="GO:0016491">
    <property type="term" value="F:oxidoreductase activity"/>
    <property type="evidence" value="ECO:0007669"/>
    <property type="project" value="UniProtKB-KW"/>
</dbReference>
<dbReference type="InterPro" id="IPR023210">
    <property type="entry name" value="NADP_OxRdtase_dom"/>
</dbReference>
<keyword evidence="2" id="KW-0521">NADP</keyword>
<evidence type="ECO:0000259" key="4">
    <source>
        <dbReference type="Pfam" id="PF00248"/>
    </source>
</evidence>
<protein>
    <submittedName>
        <fullName evidence="5">L-glyceraldehyde 3-phosphate reductase</fullName>
        <ecNumber evidence="5">1.1.1.-</ecNumber>
    </submittedName>
</protein>
<dbReference type="PANTHER" id="PTHR43150:SF4">
    <property type="entry name" value="L-GLYCERALDEHYDE 3-PHOSPHATE REDUCTASE"/>
    <property type="match status" value="1"/>
</dbReference>
<dbReference type="SUPFAM" id="SSF51430">
    <property type="entry name" value="NAD(P)-linked oxidoreductase"/>
    <property type="match status" value="1"/>
</dbReference>
<accession>A0A2K8PPA0</accession>
<dbReference type="GO" id="GO:0051596">
    <property type="term" value="P:methylglyoxal catabolic process"/>
    <property type="evidence" value="ECO:0007669"/>
    <property type="project" value="TreeGrafter"/>
</dbReference>
<dbReference type="InterPro" id="IPR036812">
    <property type="entry name" value="NAD(P)_OxRdtase_dom_sf"/>
</dbReference>
<dbReference type="RefSeq" id="WP_030235572.1">
    <property type="nucleotide sequence ID" value="NZ_CP024985.1"/>
</dbReference>
<dbReference type="Gene3D" id="3.20.20.100">
    <property type="entry name" value="NADP-dependent oxidoreductase domain"/>
    <property type="match status" value="1"/>
</dbReference>
<dbReference type="Proteomes" id="UP000231791">
    <property type="component" value="Chromosome"/>
</dbReference>
<evidence type="ECO:0000256" key="1">
    <source>
        <dbReference type="ARBA" id="ARBA00006515"/>
    </source>
</evidence>
<dbReference type="GeneID" id="49387775"/>
<comment type="similarity">
    <text evidence="1">Belongs to the shaker potassium channel beta subunit family.</text>
</comment>
<name>A0A2K8PPA0_STRLA</name>
<evidence type="ECO:0000313" key="6">
    <source>
        <dbReference type="Proteomes" id="UP000231791"/>
    </source>
</evidence>
<evidence type="ECO:0000256" key="2">
    <source>
        <dbReference type="ARBA" id="ARBA00022857"/>
    </source>
</evidence>
<feature type="domain" description="NADP-dependent oxidoreductase" evidence="4">
    <location>
        <begin position="4"/>
        <end position="59"/>
    </location>
</feature>
<evidence type="ECO:0000313" key="5">
    <source>
        <dbReference type="EMBL" id="ATZ28567.1"/>
    </source>
</evidence>
<evidence type="ECO:0000256" key="3">
    <source>
        <dbReference type="ARBA" id="ARBA00023002"/>
    </source>
</evidence>
<sequence>MTGAKLKQLRELGRLAERRGRSLAQLAISWVLRAPRAVSVITGASSVIQLDQNLDALHRARCPRTTWRKSMR</sequence>
<organism evidence="5 6">
    <name type="scientific">Streptomyces lavendulae subsp. lavendulae</name>
    <dbReference type="NCBI Taxonomy" id="58340"/>
    <lineage>
        <taxon>Bacteria</taxon>
        <taxon>Bacillati</taxon>
        <taxon>Actinomycetota</taxon>
        <taxon>Actinomycetes</taxon>
        <taxon>Kitasatosporales</taxon>
        <taxon>Streptomycetaceae</taxon>
        <taxon>Streptomyces</taxon>
    </lineage>
</organism>
<dbReference type="EC" id="1.1.1.-" evidence="5"/>
<dbReference type="Pfam" id="PF00248">
    <property type="entry name" value="Aldo_ket_red"/>
    <property type="match status" value="1"/>
</dbReference>
<proteinExistence type="inferred from homology"/>
<gene>
    <name evidence="5" type="primary">gpr4</name>
    <name evidence="5" type="ORF">SLAV_33980</name>
</gene>
<dbReference type="PANTHER" id="PTHR43150">
    <property type="entry name" value="HYPERKINETIC, ISOFORM M"/>
    <property type="match status" value="1"/>
</dbReference>
<dbReference type="InterPro" id="IPR005399">
    <property type="entry name" value="K_chnl_volt-dep_bsu_KCNAB-rel"/>
</dbReference>
<keyword evidence="6" id="KW-1185">Reference proteome</keyword>
<dbReference type="EMBL" id="CP024985">
    <property type="protein sequence ID" value="ATZ28567.1"/>
    <property type="molecule type" value="Genomic_DNA"/>
</dbReference>
<reference evidence="5 6" key="1">
    <citation type="submission" date="2017-11" db="EMBL/GenBank/DDBJ databases">
        <title>Complete genome sequence of Streptomyces lavendulae subsp. lavendulae CCM 3239 (formerly 'Streptomyces aureofaciens CCM 3239'), the producer of the angucycline-type antibiotic auricin.</title>
        <authorList>
            <person name="Busche T."/>
            <person name="Novakova R."/>
            <person name="Al'Dilaimi A."/>
            <person name="Homerova D."/>
            <person name="Feckova L."/>
            <person name="Rezuchova B."/>
            <person name="Mingyar E."/>
            <person name="Csolleiova D."/>
            <person name="Bekeova C."/>
            <person name="Winkler A."/>
            <person name="Sevcikova B."/>
            <person name="Kalinowski J."/>
            <person name="Kormanec J."/>
            <person name="Ruckert C."/>
        </authorList>
    </citation>
    <scope>NUCLEOTIDE SEQUENCE [LARGE SCALE GENOMIC DNA]</scope>
    <source>
        <strain evidence="5 6">CCM 3239</strain>
    </source>
</reference>
<dbReference type="AlphaFoldDB" id="A0A2K8PPA0"/>
<dbReference type="KEGG" id="slx:SLAV_33980"/>